<evidence type="ECO:0000313" key="5">
    <source>
        <dbReference type="Proteomes" id="UP000636709"/>
    </source>
</evidence>
<dbReference type="InterPro" id="IPR038765">
    <property type="entry name" value="Papain-like_cys_pep_sf"/>
</dbReference>
<keyword evidence="2" id="KW-0472">Membrane</keyword>
<dbReference type="EMBL" id="JACEFO010000424">
    <property type="protein sequence ID" value="KAF8772215.1"/>
    <property type="molecule type" value="Genomic_DNA"/>
</dbReference>
<comment type="caution">
    <text evidence="4">The sequence shown here is derived from an EMBL/GenBank/DDBJ whole genome shotgun (WGS) entry which is preliminary data.</text>
</comment>
<dbReference type="Proteomes" id="UP000636709">
    <property type="component" value="Unassembled WGS sequence"/>
</dbReference>
<dbReference type="Gene3D" id="1.10.287.2250">
    <property type="match status" value="1"/>
</dbReference>
<feature type="domain" description="Cathepsin propeptide inhibitor" evidence="3">
    <location>
        <begin position="93"/>
        <end position="162"/>
    </location>
</feature>
<name>A0A835FQT9_9POAL</name>
<accession>A0A835FQT9</accession>
<feature type="region of interest" description="Disordered" evidence="1">
    <location>
        <begin position="68"/>
        <end position="91"/>
    </location>
</feature>
<dbReference type="InterPro" id="IPR013201">
    <property type="entry name" value="Prot_inhib_I29"/>
</dbReference>
<protein>
    <recommendedName>
        <fullName evidence="3">Cathepsin propeptide inhibitor domain-containing protein</fullName>
    </recommendedName>
</protein>
<keyword evidence="2" id="KW-0812">Transmembrane</keyword>
<evidence type="ECO:0000256" key="1">
    <source>
        <dbReference type="SAM" id="MobiDB-lite"/>
    </source>
</evidence>
<evidence type="ECO:0000256" key="2">
    <source>
        <dbReference type="SAM" id="Phobius"/>
    </source>
</evidence>
<keyword evidence="2" id="KW-1133">Transmembrane helix</keyword>
<reference evidence="4" key="1">
    <citation type="submission" date="2020-07" db="EMBL/GenBank/DDBJ databases">
        <title>Genome sequence and genetic diversity analysis of an under-domesticated orphan crop, white fonio (Digitaria exilis).</title>
        <authorList>
            <person name="Bennetzen J.L."/>
            <person name="Chen S."/>
            <person name="Ma X."/>
            <person name="Wang X."/>
            <person name="Yssel A.E.J."/>
            <person name="Chaluvadi S.R."/>
            <person name="Johnson M."/>
            <person name="Gangashetty P."/>
            <person name="Hamidou F."/>
            <person name="Sanogo M.D."/>
            <person name="Zwaenepoel A."/>
            <person name="Wallace J."/>
            <person name="Van De Peer Y."/>
            <person name="Van Deynze A."/>
        </authorList>
    </citation>
    <scope>NUCLEOTIDE SEQUENCE</scope>
    <source>
        <tissue evidence="4">Leaves</tissue>
    </source>
</reference>
<gene>
    <name evidence="4" type="ORF">HU200_005995</name>
</gene>
<keyword evidence="5" id="KW-1185">Reference proteome</keyword>
<dbReference type="SUPFAM" id="SSF54001">
    <property type="entry name" value="Cysteine proteinases"/>
    <property type="match status" value="1"/>
</dbReference>
<dbReference type="Pfam" id="PF08246">
    <property type="entry name" value="Inhibitor_I29"/>
    <property type="match status" value="1"/>
</dbReference>
<dbReference type="AlphaFoldDB" id="A0A835FQT9"/>
<dbReference type="OrthoDB" id="681865at2759"/>
<feature type="transmembrane region" description="Helical" evidence="2">
    <location>
        <begin position="48"/>
        <end position="67"/>
    </location>
</feature>
<sequence length="162" mass="17934">MLVLFPQAKSSTTALRYTTQQFTDTPCSSSPRSTSTQTIAMGAPRSPLLAAAVLALTVALALMATAASARHHSSNSIVQPPAERPDEEVRRMYEEWKSEHGHRRRPSRSKCDLAGDGEEDRLRLEVFRDNLRFIDAHNAEADAGLHTFRLGLTPFTDLTVEE</sequence>
<proteinExistence type="predicted"/>
<evidence type="ECO:0000313" key="4">
    <source>
        <dbReference type="EMBL" id="KAF8772215.1"/>
    </source>
</evidence>
<dbReference type="SMART" id="SM00848">
    <property type="entry name" value="Inhibitor_I29"/>
    <property type="match status" value="1"/>
</dbReference>
<feature type="region of interest" description="Disordered" evidence="1">
    <location>
        <begin position="96"/>
        <end position="115"/>
    </location>
</feature>
<organism evidence="4 5">
    <name type="scientific">Digitaria exilis</name>
    <dbReference type="NCBI Taxonomy" id="1010633"/>
    <lineage>
        <taxon>Eukaryota</taxon>
        <taxon>Viridiplantae</taxon>
        <taxon>Streptophyta</taxon>
        <taxon>Embryophyta</taxon>
        <taxon>Tracheophyta</taxon>
        <taxon>Spermatophyta</taxon>
        <taxon>Magnoliopsida</taxon>
        <taxon>Liliopsida</taxon>
        <taxon>Poales</taxon>
        <taxon>Poaceae</taxon>
        <taxon>PACMAD clade</taxon>
        <taxon>Panicoideae</taxon>
        <taxon>Panicodae</taxon>
        <taxon>Paniceae</taxon>
        <taxon>Anthephorinae</taxon>
        <taxon>Digitaria</taxon>
    </lineage>
</organism>
<evidence type="ECO:0000259" key="3">
    <source>
        <dbReference type="SMART" id="SM00848"/>
    </source>
</evidence>